<name>A0A4Y7PPV4_9AGAM</name>
<proteinExistence type="predicted"/>
<gene>
    <name evidence="2" type="ORF">BD410DRAFT_843613</name>
</gene>
<feature type="compositionally biased region" description="Low complexity" evidence="1">
    <location>
        <begin position="60"/>
        <end position="76"/>
    </location>
</feature>
<dbReference type="OrthoDB" id="1938591at2759"/>
<evidence type="ECO:0000256" key="1">
    <source>
        <dbReference type="SAM" id="MobiDB-lite"/>
    </source>
</evidence>
<keyword evidence="3" id="KW-1185">Reference proteome</keyword>
<protein>
    <submittedName>
        <fullName evidence="2">Uncharacterized protein</fullName>
    </submittedName>
</protein>
<dbReference type="Proteomes" id="UP000294933">
    <property type="component" value="Unassembled WGS sequence"/>
</dbReference>
<dbReference type="VEuPathDB" id="FungiDB:BD410DRAFT_843613"/>
<evidence type="ECO:0000313" key="3">
    <source>
        <dbReference type="Proteomes" id="UP000294933"/>
    </source>
</evidence>
<dbReference type="AlphaFoldDB" id="A0A4Y7PPV4"/>
<organism evidence="2 3">
    <name type="scientific">Rickenella mellea</name>
    <dbReference type="NCBI Taxonomy" id="50990"/>
    <lineage>
        <taxon>Eukaryota</taxon>
        <taxon>Fungi</taxon>
        <taxon>Dikarya</taxon>
        <taxon>Basidiomycota</taxon>
        <taxon>Agaricomycotina</taxon>
        <taxon>Agaricomycetes</taxon>
        <taxon>Hymenochaetales</taxon>
        <taxon>Rickenellaceae</taxon>
        <taxon>Rickenella</taxon>
    </lineage>
</organism>
<sequence length="167" mass="18675">MPNGMTLTSQALERYYSAILGPFEDAYLKNDVGQRKQAIARLQQLGTTPDHVFQNVPVGSQQQEADGADGQADESSPTPNTQTDPFSFPSELERANLQGITPDDSDQEFLIPKCGVFIPTTTYFKYSEAYYDDSLDCDWKREYSTLMAARIVRPLTLDVYSDSPPFP</sequence>
<feature type="region of interest" description="Disordered" evidence="1">
    <location>
        <begin position="60"/>
        <end position="88"/>
    </location>
</feature>
<evidence type="ECO:0000313" key="2">
    <source>
        <dbReference type="EMBL" id="TDL17463.1"/>
    </source>
</evidence>
<reference evidence="2 3" key="1">
    <citation type="submission" date="2018-06" db="EMBL/GenBank/DDBJ databases">
        <title>A transcriptomic atlas of mushroom development highlights an independent origin of complex multicellularity.</title>
        <authorList>
            <consortium name="DOE Joint Genome Institute"/>
            <person name="Krizsan K."/>
            <person name="Almasi E."/>
            <person name="Merenyi Z."/>
            <person name="Sahu N."/>
            <person name="Viragh M."/>
            <person name="Koszo T."/>
            <person name="Mondo S."/>
            <person name="Kiss B."/>
            <person name="Balint B."/>
            <person name="Kues U."/>
            <person name="Barry K."/>
            <person name="Hegedus J.C."/>
            <person name="Henrissat B."/>
            <person name="Johnson J."/>
            <person name="Lipzen A."/>
            <person name="Ohm R."/>
            <person name="Nagy I."/>
            <person name="Pangilinan J."/>
            <person name="Yan J."/>
            <person name="Xiong Y."/>
            <person name="Grigoriev I.V."/>
            <person name="Hibbett D.S."/>
            <person name="Nagy L.G."/>
        </authorList>
    </citation>
    <scope>NUCLEOTIDE SEQUENCE [LARGE SCALE GENOMIC DNA]</scope>
    <source>
        <strain evidence="2 3">SZMC22713</strain>
    </source>
</reference>
<dbReference type="EMBL" id="ML170221">
    <property type="protein sequence ID" value="TDL17463.1"/>
    <property type="molecule type" value="Genomic_DNA"/>
</dbReference>
<accession>A0A4Y7PPV4</accession>